<dbReference type="AlphaFoldDB" id="A0A8S9SP57"/>
<evidence type="ECO:0000313" key="3">
    <source>
        <dbReference type="Proteomes" id="UP000712600"/>
    </source>
</evidence>
<proteinExistence type="predicted"/>
<feature type="region of interest" description="Disordered" evidence="1">
    <location>
        <begin position="1"/>
        <end position="24"/>
    </location>
</feature>
<evidence type="ECO:0000313" key="2">
    <source>
        <dbReference type="EMBL" id="KAF3602669.1"/>
    </source>
</evidence>
<organism evidence="2 3">
    <name type="scientific">Brassica cretica</name>
    <name type="common">Mustard</name>
    <dbReference type="NCBI Taxonomy" id="69181"/>
    <lineage>
        <taxon>Eukaryota</taxon>
        <taxon>Viridiplantae</taxon>
        <taxon>Streptophyta</taxon>
        <taxon>Embryophyta</taxon>
        <taxon>Tracheophyta</taxon>
        <taxon>Spermatophyta</taxon>
        <taxon>Magnoliopsida</taxon>
        <taxon>eudicotyledons</taxon>
        <taxon>Gunneridae</taxon>
        <taxon>Pentapetalae</taxon>
        <taxon>rosids</taxon>
        <taxon>malvids</taxon>
        <taxon>Brassicales</taxon>
        <taxon>Brassicaceae</taxon>
        <taxon>Brassiceae</taxon>
        <taxon>Brassica</taxon>
    </lineage>
</organism>
<gene>
    <name evidence="2" type="ORF">F2Q69_00033777</name>
</gene>
<comment type="caution">
    <text evidence="2">The sequence shown here is derived from an EMBL/GenBank/DDBJ whole genome shotgun (WGS) entry which is preliminary data.</text>
</comment>
<dbReference type="EMBL" id="QGKX02000004">
    <property type="protein sequence ID" value="KAF3602669.1"/>
    <property type="molecule type" value="Genomic_DNA"/>
</dbReference>
<sequence length="133" mass="15244">MEFPDKDETDSEMATQEFNFQPEKRVQQDLPTDLFSKLSIKSELKQNNGSRLRFTQAKGFKENRVNSFQAGNEVTPVEKIVSSAGQHIQSGHIRIIPETNQRWTASRQANKAITQTHLSRMFYNRALPYADGI</sequence>
<reference evidence="2" key="1">
    <citation type="submission" date="2019-12" db="EMBL/GenBank/DDBJ databases">
        <title>Genome sequencing and annotation of Brassica cretica.</title>
        <authorList>
            <person name="Studholme D.J."/>
            <person name="Sarris P."/>
        </authorList>
    </citation>
    <scope>NUCLEOTIDE SEQUENCE</scope>
    <source>
        <strain evidence="2">PFS-109/04</strain>
        <tissue evidence="2">Leaf</tissue>
    </source>
</reference>
<name>A0A8S9SP57_BRACR</name>
<protein>
    <submittedName>
        <fullName evidence="2">Uncharacterized protein</fullName>
    </submittedName>
</protein>
<evidence type="ECO:0000256" key="1">
    <source>
        <dbReference type="SAM" id="MobiDB-lite"/>
    </source>
</evidence>
<dbReference type="Proteomes" id="UP000712600">
    <property type="component" value="Unassembled WGS sequence"/>
</dbReference>
<accession>A0A8S9SP57</accession>